<keyword evidence="3" id="KW-0472">Membrane</keyword>
<dbReference type="InterPro" id="IPR027385">
    <property type="entry name" value="Beta-barrel_OMP"/>
</dbReference>
<evidence type="ECO:0000256" key="6">
    <source>
        <dbReference type="SAM" id="SignalP"/>
    </source>
</evidence>
<sequence>MKYSFAFAASIFLASSTAVFAADAVTQVPEAPAAAEAASAFTWAGPYAGAFGGYGWGEGKGSATGLNGKDNFDGARLGGFIGYNWVVSGGFVAGLEGDLGYDWNKNTYSVLGTNVDLGTGLTGSARARVGYGFDRALVYAAGGWTGTNVNLEATGVKISETFNGWTIGAGVDYAITDKMFARAEYRYNDFGDKTFDGGKISFDQHVVNVGVGVKF</sequence>
<proteinExistence type="inferred from homology"/>
<comment type="similarity">
    <text evidence="5">Belongs to the Omp25/RopB family.</text>
</comment>
<evidence type="ECO:0000256" key="3">
    <source>
        <dbReference type="ARBA" id="ARBA00023136"/>
    </source>
</evidence>
<keyword evidence="9" id="KW-1185">Reference proteome</keyword>
<evidence type="ECO:0000256" key="4">
    <source>
        <dbReference type="ARBA" id="ARBA00023237"/>
    </source>
</evidence>
<dbReference type="InterPro" id="IPR011250">
    <property type="entry name" value="OMP/PagP_B-barrel"/>
</dbReference>
<dbReference type="SUPFAM" id="SSF56925">
    <property type="entry name" value="OMPA-like"/>
    <property type="match status" value="1"/>
</dbReference>
<keyword evidence="4" id="KW-0998">Cell outer membrane</keyword>
<organism evidence="8 9">
    <name type="scientific">Rhizobium helianthi</name>
    <dbReference type="NCBI Taxonomy" id="1132695"/>
    <lineage>
        <taxon>Bacteria</taxon>
        <taxon>Pseudomonadati</taxon>
        <taxon>Pseudomonadota</taxon>
        <taxon>Alphaproteobacteria</taxon>
        <taxon>Hyphomicrobiales</taxon>
        <taxon>Rhizobiaceae</taxon>
        <taxon>Rhizobium/Agrobacterium group</taxon>
        <taxon>Rhizobium</taxon>
    </lineage>
</organism>
<dbReference type="EMBL" id="JBHUEQ010000025">
    <property type="protein sequence ID" value="MFD1746565.1"/>
    <property type="molecule type" value="Genomic_DNA"/>
</dbReference>
<dbReference type="Gene3D" id="2.40.160.20">
    <property type="match status" value="1"/>
</dbReference>
<evidence type="ECO:0000256" key="5">
    <source>
        <dbReference type="ARBA" id="ARBA00038306"/>
    </source>
</evidence>
<evidence type="ECO:0000259" key="7">
    <source>
        <dbReference type="Pfam" id="PF13505"/>
    </source>
</evidence>
<reference evidence="9" key="1">
    <citation type="journal article" date="2019" name="Int. J. Syst. Evol. Microbiol.">
        <title>The Global Catalogue of Microorganisms (GCM) 10K type strain sequencing project: providing services to taxonomists for standard genome sequencing and annotation.</title>
        <authorList>
            <consortium name="The Broad Institute Genomics Platform"/>
            <consortium name="The Broad Institute Genome Sequencing Center for Infectious Disease"/>
            <person name="Wu L."/>
            <person name="Ma J."/>
        </authorList>
    </citation>
    <scope>NUCLEOTIDE SEQUENCE [LARGE SCALE GENOMIC DNA]</scope>
    <source>
        <strain evidence="9">CG52</strain>
    </source>
</reference>
<accession>A0ABW4M808</accession>
<evidence type="ECO:0000313" key="9">
    <source>
        <dbReference type="Proteomes" id="UP001597322"/>
    </source>
</evidence>
<evidence type="ECO:0000313" key="8">
    <source>
        <dbReference type="EMBL" id="MFD1746565.1"/>
    </source>
</evidence>
<keyword evidence="2 6" id="KW-0732">Signal</keyword>
<evidence type="ECO:0000256" key="2">
    <source>
        <dbReference type="ARBA" id="ARBA00022729"/>
    </source>
</evidence>
<gene>
    <name evidence="8" type="ORF">ACFSE1_13920</name>
</gene>
<evidence type="ECO:0000256" key="1">
    <source>
        <dbReference type="ARBA" id="ARBA00004442"/>
    </source>
</evidence>
<dbReference type="Pfam" id="PF13505">
    <property type="entry name" value="OMP_b-brl"/>
    <property type="match status" value="1"/>
</dbReference>
<protein>
    <submittedName>
        <fullName evidence="8">Outer membrane protein</fullName>
    </submittedName>
</protein>
<dbReference type="Proteomes" id="UP001597322">
    <property type="component" value="Unassembled WGS sequence"/>
</dbReference>
<dbReference type="RefSeq" id="WP_377402446.1">
    <property type="nucleotide sequence ID" value="NZ_JBHUEQ010000025.1"/>
</dbReference>
<feature type="chain" id="PRO_5045458271" evidence="6">
    <location>
        <begin position="22"/>
        <end position="215"/>
    </location>
</feature>
<dbReference type="PANTHER" id="PTHR34001">
    <property type="entry name" value="BLL7405 PROTEIN"/>
    <property type="match status" value="1"/>
</dbReference>
<feature type="domain" description="Outer membrane protein beta-barrel" evidence="7">
    <location>
        <begin position="33"/>
        <end position="215"/>
    </location>
</feature>
<dbReference type="PANTHER" id="PTHR34001:SF3">
    <property type="entry name" value="BLL7405 PROTEIN"/>
    <property type="match status" value="1"/>
</dbReference>
<comment type="caution">
    <text evidence="8">The sequence shown here is derived from an EMBL/GenBank/DDBJ whole genome shotgun (WGS) entry which is preliminary data.</text>
</comment>
<dbReference type="InterPro" id="IPR051692">
    <property type="entry name" value="OMP-like"/>
</dbReference>
<name>A0ABW4M808_9HYPH</name>
<comment type="subcellular location">
    <subcellularLocation>
        <location evidence="1">Cell outer membrane</location>
    </subcellularLocation>
</comment>
<feature type="signal peptide" evidence="6">
    <location>
        <begin position="1"/>
        <end position="21"/>
    </location>
</feature>